<dbReference type="InterPro" id="IPR013155">
    <property type="entry name" value="M/V/L/I-tRNA-synth_anticd-bd"/>
</dbReference>
<organism evidence="11 12">
    <name type="scientific">Fusibacter bizertensis</name>
    <dbReference type="NCBI Taxonomy" id="1488331"/>
    <lineage>
        <taxon>Bacteria</taxon>
        <taxon>Bacillati</taxon>
        <taxon>Bacillota</taxon>
        <taxon>Clostridia</taxon>
        <taxon>Eubacteriales</taxon>
        <taxon>Eubacteriales Family XII. Incertae Sedis</taxon>
        <taxon>Fusibacter</taxon>
    </lineage>
</organism>
<dbReference type="EMBL" id="JARYZI010000001">
    <property type="protein sequence ID" value="MDH8676515.1"/>
    <property type="molecule type" value="Genomic_DNA"/>
</dbReference>
<dbReference type="PANTHER" id="PTHR11946:SF93">
    <property type="entry name" value="VALINE--TRNA LIGASE, CHLOROPLASTIC_MITOCHONDRIAL 2"/>
    <property type="match status" value="1"/>
</dbReference>
<feature type="domain" description="Aminoacyl-tRNA synthetase class Ia" evidence="9">
    <location>
        <begin position="14"/>
        <end position="578"/>
    </location>
</feature>
<dbReference type="Pfam" id="PF08264">
    <property type="entry name" value="Anticodon_1"/>
    <property type="match status" value="1"/>
</dbReference>
<evidence type="ECO:0000256" key="5">
    <source>
        <dbReference type="ARBA" id="ARBA00022917"/>
    </source>
</evidence>
<dbReference type="Proteomes" id="UP001158045">
    <property type="component" value="Unassembled WGS sequence"/>
</dbReference>
<dbReference type="PANTHER" id="PTHR11946">
    <property type="entry name" value="VALYL-TRNA SYNTHETASES"/>
    <property type="match status" value="1"/>
</dbReference>
<dbReference type="EC" id="6.1.1.9" evidence="1 8"/>
<gene>
    <name evidence="11" type="ORF">QE109_00075</name>
</gene>
<dbReference type="RefSeq" id="WP_281092317.1">
    <property type="nucleotide sequence ID" value="NZ_JARYZI010000001.1"/>
</dbReference>
<dbReference type="NCBIfam" id="TIGR00422">
    <property type="entry name" value="valS"/>
    <property type="match status" value="1"/>
</dbReference>
<evidence type="ECO:0000313" key="11">
    <source>
        <dbReference type="EMBL" id="MDH8676515.1"/>
    </source>
</evidence>
<evidence type="ECO:0000256" key="7">
    <source>
        <dbReference type="ARBA" id="ARBA00047552"/>
    </source>
</evidence>
<dbReference type="Pfam" id="PF00133">
    <property type="entry name" value="tRNA-synt_1"/>
    <property type="match status" value="1"/>
</dbReference>
<sequence>MKKHYCAQTSEKEMQELWSDTGINKFNPDSTKPLYSIDTPPPTVSGSLHIRHIFSYSQAEIIARFRRMTGFNVFYPFGFDDNGLPTERLVEKVLGIKAHEMPRSEFITSCMETTKSYEDEFKALWSSLGFSCDWEMQYETISPESQRISQTSFIELYNKGKAYTKDSPVLWCTECGTSIAQAELETAEKETHFYTLKFMLTQIDSESDAQVDSDANSESYLEVATTRPELLYGCVCLFIHPDDPRATKLKGKSVNVPIYNYEIPILTDDTVDPQKGSGIVMCATYGDATDVEWVEKHNLPYRRTITADGHIEPTIPHIGGMTIRKGRQQIVNLLGQNQLITKDEAINHMIGIHERCGTPTEIIPSKQWYIDILTDKEKYLEAGGKINWYPTYMKHRYVNWVENLKWDWCISRQRYFGVPIPVWYCTKCGLPKAADIKQLPVNPLETTPITACTCGSHDFTPETGVLDTWATSSMSPQINAHWKGEGDISEQLLPMSMHTQAHEIIRTWAFYSIVKSLYHTGEIPWKDLMICGFVLAKKGEKISKSKNNAAQSPSQLIEAHSADALRYWVAGAKLGTDTFFDAEELAISKRLINKLWNASKFCFMQLEGFKPELEELINSGGSSFASQELDRQNDTLLPLDCWILNALQRTTNEATSALNQYELGLARHAIDHFFWDDFCDNYLELAKERLYQPEKHGLKAQRSGRIALYQLLLGILKLYAPYMPHITEYLYQYFYKDFEKSISLHQLQWDQTKEIDTLYLTFGEQIKTAITDARRYKSANNLSMKTEIPSLTISATLETKPLIEESISDIIACTHANHCKINIG</sequence>
<protein>
    <recommendedName>
        <fullName evidence="1 8">Valine--tRNA ligase</fullName>
        <ecNumber evidence="1 8">6.1.1.9</ecNumber>
    </recommendedName>
</protein>
<dbReference type="InterPro" id="IPR009008">
    <property type="entry name" value="Val/Leu/Ile-tRNA-synth_edit"/>
</dbReference>
<dbReference type="Gene3D" id="3.90.740.10">
    <property type="entry name" value="Valyl/Leucyl/Isoleucyl-tRNA synthetase, editing domain"/>
    <property type="match status" value="1"/>
</dbReference>
<keyword evidence="3" id="KW-0547">Nucleotide-binding</keyword>
<evidence type="ECO:0000256" key="1">
    <source>
        <dbReference type="ARBA" id="ARBA00013169"/>
    </source>
</evidence>
<comment type="caution">
    <text evidence="11">The sequence shown here is derived from an EMBL/GenBank/DDBJ whole genome shotgun (WGS) entry which is preliminary data.</text>
</comment>
<dbReference type="InterPro" id="IPR033705">
    <property type="entry name" value="Anticodon_Ia_Val"/>
</dbReference>
<evidence type="ECO:0000256" key="8">
    <source>
        <dbReference type="NCBIfam" id="TIGR00422"/>
    </source>
</evidence>
<proteinExistence type="predicted"/>
<evidence type="ECO:0000256" key="3">
    <source>
        <dbReference type="ARBA" id="ARBA00022741"/>
    </source>
</evidence>
<dbReference type="InterPro" id="IPR002303">
    <property type="entry name" value="Valyl-tRNA_ligase"/>
</dbReference>
<keyword evidence="4" id="KW-0067">ATP-binding</keyword>
<keyword evidence="5" id="KW-0648">Protein biosynthesis</keyword>
<dbReference type="InterPro" id="IPR009080">
    <property type="entry name" value="tRNAsynth_Ia_anticodon-bd"/>
</dbReference>
<keyword evidence="12" id="KW-1185">Reference proteome</keyword>
<dbReference type="SUPFAM" id="SSF50677">
    <property type="entry name" value="ValRS/IleRS/LeuRS editing domain"/>
    <property type="match status" value="1"/>
</dbReference>
<evidence type="ECO:0000256" key="6">
    <source>
        <dbReference type="ARBA" id="ARBA00023146"/>
    </source>
</evidence>
<comment type="catalytic activity">
    <reaction evidence="7">
        <text>tRNA(Val) + L-valine + ATP = L-valyl-tRNA(Val) + AMP + diphosphate</text>
        <dbReference type="Rhea" id="RHEA:10704"/>
        <dbReference type="Rhea" id="RHEA-COMP:9672"/>
        <dbReference type="Rhea" id="RHEA-COMP:9708"/>
        <dbReference type="ChEBI" id="CHEBI:30616"/>
        <dbReference type="ChEBI" id="CHEBI:33019"/>
        <dbReference type="ChEBI" id="CHEBI:57762"/>
        <dbReference type="ChEBI" id="CHEBI:78442"/>
        <dbReference type="ChEBI" id="CHEBI:78537"/>
        <dbReference type="ChEBI" id="CHEBI:456215"/>
        <dbReference type="EC" id="6.1.1.9"/>
    </reaction>
</comment>
<evidence type="ECO:0000259" key="10">
    <source>
        <dbReference type="Pfam" id="PF08264"/>
    </source>
</evidence>
<reference evidence="11 12" key="1">
    <citation type="submission" date="2023-04" db="EMBL/GenBank/DDBJ databases">
        <title>Fusibacter bizertensis strain WBS, isolated from littoral bottom sediments of the Arctic seas - biochemical and genomic analysis.</title>
        <authorList>
            <person name="Brioukhanov A.L."/>
        </authorList>
    </citation>
    <scope>NUCLEOTIDE SEQUENCE [LARGE SCALE GENOMIC DNA]</scope>
    <source>
        <strain evidence="11 12">WBS</strain>
    </source>
</reference>
<dbReference type="GO" id="GO:0004832">
    <property type="term" value="F:valine-tRNA ligase activity"/>
    <property type="evidence" value="ECO:0007669"/>
    <property type="project" value="UniProtKB-EC"/>
</dbReference>
<dbReference type="Gene3D" id="3.40.50.620">
    <property type="entry name" value="HUPs"/>
    <property type="match status" value="2"/>
</dbReference>
<dbReference type="PRINTS" id="PR00986">
    <property type="entry name" value="TRNASYNTHVAL"/>
</dbReference>
<dbReference type="InterPro" id="IPR002300">
    <property type="entry name" value="aa-tRNA-synth_Ia"/>
</dbReference>
<accession>A0ABT6N7X3</accession>
<dbReference type="SUPFAM" id="SSF52374">
    <property type="entry name" value="Nucleotidylyl transferase"/>
    <property type="match status" value="1"/>
</dbReference>
<evidence type="ECO:0000256" key="4">
    <source>
        <dbReference type="ARBA" id="ARBA00022840"/>
    </source>
</evidence>
<evidence type="ECO:0000313" key="12">
    <source>
        <dbReference type="Proteomes" id="UP001158045"/>
    </source>
</evidence>
<evidence type="ECO:0000259" key="9">
    <source>
        <dbReference type="Pfam" id="PF00133"/>
    </source>
</evidence>
<dbReference type="CDD" id="cd07962">
    <property type="entry name" value="Anticodon_Ia_Val"/>
    <property type="match status" value="1"/>
</dbReference>
<dbReference type="Gene3D" id="1.10.730.10">
    <property type="entry name" value="Isoleucyl-tRNA Synthetase, Domain 1"/>
    <property type="match status" value="1"/>
</dbReference>
<keyword evidence="2 11" id="KW-0436">Ligase</keyword>
<dbReference type="InterPro" id="IPR014729">
    <property type="entry name" value="Rossmann-like_a/b/a_fold"/>
</dbReference>
<name>A0ABT6N7X3_9FIRM</name>
<dbReference type="SUPFAM" id="SSF47323">
    <property type="entry name" value="Anticodon-binding domain of a subclass of class I aminoacyl-tRNA synthetases"/>
    <property type="match status" value="1"/>
</dbReference>
<keyword evidence="6" id="KW-0030">Aminoacyl-tRNA synthetase</keyword>
<feature type="domain" description="Methionyl/Valyl/Leucyl/Isoleucyl-tRNA synthetase anticodon-binding" evidence="10">
    <location>
        <begin position="640"/>
        <end position="788"/>
    </location>
</feature>
<dbReference type="NCBIfam" id="NF009687">
    <property type="entry name" value="PRK13208.1"/>
    <property type="match status" value="1"/>
</dbReference>
<evidence type="ECO:0000256" key="2">
    <source>
        <dbReference type="ARBA" id="ARBA00022598"/>
    </source>
</evidence>